<sequence length="91" mass="9578">MASGAGQGSMPYIAASDSGTSSAAWQAASGKNACHAGTRSRRAAEKKRETATDNMATKYDVIGLDTSAGPRLPAPHKWLKMAFYPALTRTF</sequence>
<evidence type="ECO:0000313" key="3">
    <source>
        <dbReference type="Proteomes" id="UP001500133"/>
    </source>
</evidence>
<reference evidence="3" key="1">
    <citation type="journal article" date="2019" name="Int. J. Syst. Evol. Microbiol.">
        <title>The Global Catalogue of Microorganisms (GCM) 10K type strain sequencing project: providing services to taxonomists for standard genome sequencing and annotation.</title>
        <authorList>
            <consortium name="The Broad Institute Genomics Platform"/>
            <consortium name="The Broad Institute Genome Sequencing Center for Infectious Disease"/>
            <person name="Wu L."/>
            <person name="Ma J."/>
        </authorList>
    </citation>
    <scope>NUCLEOTIDE SEQUENCE [LARGE SCALE GENOMIC DNA]</scope>
    <source>
        <strain evidence="3">JCM 16914</strain>
    </source>
</reference>
<evidence type="ECO:0000256" key="1">
    <source>
        <dbReference type="SAM" id="MobiDB-lite"/>
    </source>
</evidence>
<dbReference type="EMBL" id="BAAAZT010000069">
    <property type="protein sequence ID" value="GAA3905769.1"/>
    <property type="molecule type" value="Genomic_DNA"/>
</dbReference>
<gene>
    <name evidence="2" type="ORF">GCM10022228_15040</name>
</gene>
<organism evidence="2 3">
    <name type="scientific">Halomonas cibimaris</name>
    <dbReference type="NCBI Taxonomy" id="657012"/>
    <lineage>
        <taxon>Bacteria</taxon>
        <taxon>Pseudomonadati</taxon>
        <taxon>Pseudomonadota</taxon>
        <taxon>Gammaproteobacteria</taxon>
        <taxon>Oceanospirillales</taxon>
        <taxon>Halomonadaceae</taxon>
        <taxon>Halomonas</taxon>
    </lineage>
</organism>
<name>A0ABP7LTT0_9GAMM</name>
<keyword evidence="3" id="KW-1185">Reference proteome</keyword>
<comment type="caution">
    <text evidence="2">The sequence shown here is derived from an EMBL/GenBank/DDBJ whole genome shotgun (WGS) entry which is preliminary data.</text>
</comment>
<feature type="region of interest" description="Disordered" evidence="1">
    <location>
        <begin position="25"/>
        <end position="54"/>
    </location>
</feature>
<protein>
    <submittedName>
        <fullName evidence="2">Uncharacterized protein</fullName>
    </submittedName>
</protein>
<evidence type="ECO:0000313" key="2">
    <source>
        <dbReference type="EMBL" id="GAA3905769.1"/>
    </source>
</evidence>
<proteinExistence type="predicted"/>
<accession>A0ABP7LTT0</accession>
<feature type="compositionally biased region" description="Basic and acidic residues" evidence="1">
    <location>
        <begin position="42"/>
        <end position="51"/>
    </location>
</feature>
<dbReference type="Proteomes" id="UP001500133">
    <property type="component" value="Unassembled WGS sequence"/>
</dbReference>